<protein>
    <recommendedName>
        <fullName evidence="1">DUF7779 domain-containing protein</fullName>
    </recommendedName>
</protein>
<organism evidence="2 3">
    <name type="scientific">Didymella glomerata</name>
    <dbReference type="NCBI Taxonomy" id="749621"/>
    <lineage>
        <taxon>Eukaryota</taxon>
        <taxon>Fungi</taxon>
        <taxon>Dikarya</taxon>
        <taxon>Ascomycota</taxon>
        <taxon>Pezizomycotina</taxon>
        <taxon>Dothideomycetes</taxon>
        <taxon>Pleosporomycetidae</taxon>
        <taxon>Pleosporales</taxon>
        <taxon>Pleosporineae</taxon>
        <taxon>Didymellaceae</taxon>
        <taxon>Didymella</taxon>
    </lineage>
</organism>
<dbReference type="SMART" id="SM00028">
    <property type="entry name" value="TPR"/>
    <property type="match status" value="3"/>
</dbReference>
<dbReference type="Pfam" id="PF25000">
    <property type="entry name" value="DUF7779"/>
    <property type="match status" value="1"/>
</dbReference>
<dbReference type="InterPro" id="IPR027417">
    <property type="entry name" value="P-loop_NTPase"/>
</dbReference>
<keyword evidence="3" id="KW-1185">Reference proteome</keyword>
<dbReference type="Gene3D" id="1.25.40.10">
    <property type="entry name" value="Tetratricopeptide repeat domain"/>
    <property type="match status" value="1"/>
</dbReference>
<evidence type="ECO:0000259" key="1">
    <source>
        <dbReference type="Pfam" id="PF25000"/>
    </source>
</evidence>
<dbReference type="InterPro" id="IPR011990">
    <property type="entry name" value="TPR-like_helical_dom_sf"/>
</dbReference>
<dbReference type="InterPro" id="IPR056681">
    <property type="entry name" value="DUF7779"/>
</dbReference>
<dbReference type="Pfam" id="PF13374">
    <property type="entry name" value="TPR_10"/>
    <property type="match status" value="1"/>
</dbReference>
<accession>A0A9W9BVL9</accession>
<dbReference type="PANTHER" id="PTHR35205">
    <property type="entry name" value="NB-ARC AND TPR DOMAIN PROTEIN"/>
    <property type="match status" value="1"/>
</dbReference>
<sequence length="641" mass="72260">MFHLDMPIRSTARATNGSSAMEYEVIPITTAIEPTRMKPKLPCMVLESYARNLNFHGREDVINLIDQTLLPSKTKLVASQDSGLRQFALCAMGGMGKTEIAQDFALRHKDEFDAIFWVQADEISKMDESYQQISLKLGLETSSENNSHVVSRELVKGWLSNPWRDDSGDDNRATGSEINWLVIFDNADDPMILTDYWPQGSGAVLVTSRDPLAKSLFSARASGIDLEPLEDDAGAVLLLQLTGISIDDEDDVEDLAKRNAQLLGGIPLAISQMAGIIRRQELSLAEFHDLYTDAAEHLDLYNTKIGDGATKGYAHSISTVWAIEKLKPEARTMLELISFFDADNIQEDLLVEASAEIFPRNITFKNSFYQNERGRMRDFDGFFDSAIALCEATDHPDRDCLLGNIYHILGTASYEMNDKDESRRCMEKSLELQRKVCDEEGIVDERLAMAYAERGLTKMQDGKYEECITDYEKDREIRESLGTYFPTSKEGNLASAYMALGRLDEADRVLSPAIEKRVERTGWLIFALGKLRTLQAILVLLSYDTKFLSTTRGSDDTKKQCIDLMNEALKTWSQDSDIYKPELARTTFHKAKVLEKLHKDQKAAVAFKVAARLRQELTKEKRAPSTLTTKDFEKLVLPWRG</sequence>
<dbReference type="AlphaFoldDB" id="A0A9W9BVL9"/>
<dbReference type="EMBL" id="JAPEUV010000184">
    <property type="protein sequence ID" value="KAJ4330638.1"/>
    <property type="molecule type" value="Genomic_DNA"/>
</dbReference>
<dbReference type="InterPro" id="IPR019734">
    <property type="entry name" value="TPR_rpt"/>
</dbReference>
<dbReference type="Gene3D" id="3.40.50.300">
    <property type="entry name" value="P-loop containing nucleotide triphosphate hydrolases"/>
    <property type="match status" value="1"/>
</dbReference>
<gene>
    <name evidence="2" type="ORF">N0V87_009823</name>
</gene>
<name>A0A9W9BVL9_9PLEO</name>
<dbReference type="OrthoDB" id="6161812at2759"/>
<proteinExistence type="predicted"/>
<feature type="domain" description="DUF7779" evidence="1">
    <location>
        <begin position="321"/>
        <end position="369"/>
    </location>
</feature>
<evidence type="ECO:0000313" key="2">
    <source>
        <dbReference type="EMBL" id="KAJ4330638.1"/>
    </source>
</evidence>
<comment type="caution">
    <text evidence="2">The sequence shown here is derived from an EMBL/GenBank/DDBJ whole genome shotgun (WGS) entry which is preliminary data.</text>
</comment>
<dbReference type="PANTHER" id="PTHR35205:SF1">
    <property type="entry name" value="ZU5 DOMAIN-CONTAINING PROTEIN"/>
    <property type="match status" value="1"/>
</dbReference>
<dbReference type="Proteomes" id="UP001140562">
    <property type="component" value="Unassembled WGS sequence"/>
</dbReference>
<dbReference type="GO" id="GO:0043531">
    <property type="term" value="F:ADP binding"/>
    <property type="evidence" value="ECO:0007669"/>
    <property type="project" value="InterPro"/>
</dbReference>
<dbReference type="SUPFAM" id="SSF52540">
    <property type="entry name" value="P-loop containing nucleoside triphosphate hydrolases"/>
    <property type="match status" value="1"/>
</dbReference>
<dbReference type="SUPFAM" id="SSF48452">
    <property type="entry name" value="TPR-like"/>
    <property type="match status" value="1"/>
</dbReference>
<reference evidence="2" key="1">
    <citation type="submission" date="2022-10" db="EMBL/GenBank/DDBJ databases">
        <title>Tapping the CABI collections for fungal endophytes: first genome assemblies for Collariella, Neodidymelliopsis, Ascochyta clinopodiicola, Didymella pomorum, Didymosphaeria variabile, Neocosmospora piperis and Neocucurbitaria cava.</title>
        <authorList>
            <person name="Hill R."/>
        </authorList>
    </citation>
    <scope>NUCLEOTIDE SEQUENCE</scope>
    <source>
        <strain evidence="2">IMI 360193</strain>
    </source>
</reference>
<evidence type="ECO:0000313" key="3">
    <source>
        <dbReference type="Proteomes" id="UP001140562"/>
    </source>
</evidence>